<dbReference type="EMBL" id="CP020557">
    <property type="protein sequence ID" value="ARF67493.1"/>
    <property type="molecule type" value="Genomic_DNA"/>
</dbReference>
<name>A0A1V0UQD0_9BACL</name>
<evidence type="ECO:0000313" key="3">
    <source>
        <dbReference type="Proteomes" id="UP000192727"/>
    </source>
</evidence>
<reference evidence="2 3" key="1">
    <citation type="submission" date="2017-03" db="EMBL/GenBank/DDBJ databases">
        <title>Paenibacillus larvae genome sequencing.</title>
        <authorList>
            <person name="Dingman D.W."/>
        </authorList>
    </citation>
    <scope>NUCLEOTIDE SEQUENCE [LARGE SCALE GENOMIC DNA]</scope>
    <source>
        <strain evidence="2 3">SAG 10367</strain>
    </source>
</reference>
<evidence type="ECO:0000313" key="2">
    <source>
        <dbReference type="EMBL" id="ARF67493.1"/>
    </source>
</evidence>
<dbReference type="Proteomes" id="UP000192727">
    <property type="component" value="Chromosome"/>
</dbReference>
<proteinExistence type="predicted"/>
<accession>A0A1V0UQD0</accession>
<dbReference type="RefSeq" id="WP_023482884.1">
    <property type="nucleotide sequence ID" value="NZ_CP020557.1"/>
</dbReference>
<evidence type="ECO:0000256" key="1">
    <source>
        <dbReference type="SAM" id="MobiDB-lite"/>
    </source>
</evidence>
<feature type="compositionally biased region" description="Basic residues" evidence="1">
    <location>
        <begin position="35"/>
        <end position="69"/>
    </location>
</feature>
<feature type="compositionally biased region" description="Basic residues" evidence="1">
    <location>
        <begin position="18"/>
        <end position="28"/>
    </location>
</feature>
<protein>
    <submittedName>
        <fullName evidence="2">Uncharacterized protein</fullName>
    </submittedName>
</protein>
<feature type="region of interest" description="Disordered" evidence="1">
    <location>
        <begin position="1"/>
        <end position="85"/>
    </location>
</feature>
<sequence>MKMLISRAITTRKTGGGSRKKARRKIKRSGTIGRSAKRARRREAPTKRHKRVRFVYGKVRRKNRKKKPSRLSQNRSFPKYKTGAVPTFSPVDLQNQLAFNEGYSEGFQTGFAQGLEEGEREFA</sequence>
<dbReference type="AlphaFoldDB" id="A0A1V0UQD0"/>
<gene>
    <name evidence="2" type="ORF">B7C51_06195</name>
</gene>
<organism evidence="2 3">
    <name type="scientific">Paenibacillus larvae subsp. pulvifaciens</name>
    <dbReference type="NCBI Taxonomy" id="1477"/>
    <lineage>
        <taxon>Bacteria</taxon>
        <taxon>Bacillati</taxon>
        <taxon>Bacillota</taxon>
        <taxon>Bacilli</taxon>
        <taxon>Bacillales</taxon>
        <taxon>Paenibacillaceae</taxon>
        <taxon>Paenibacillus</taxon>
    </lineage>
</organism>